<keyword evidence="3" id="KW-1185">Reference proteome</keyword>
<feature type="region of interest" description="Disordered" evidence="1">
    <location>
        <begin position="1"/>
        <end position="22"/>
    </location>
</feature>
<protein>
    <submittedName>
        <fullName evidence="2">Uncharacterized protein</fullName>
    </submittedName>
</protein>
<feature type="compositionally biased region" description="Basic and acidic residues" evidence="1">
    <location>
        <begin position="7"/>
        <end position="22"/>
    </location>
</feature>
<dbReference type="EMBL" id="BAAARW010000038">
    <property type="protein sequence ID" value="GAA2451794.1"/>
    <property type="molecule type" value="Genomic_DNA"/>
</dbReference>
<gene>
    <name evidence="2" type="ORF">GCM10010191_82560</name>
</gene>
<proteinExistence type="predicted"/>
<organism evidence="2 3">
    <name type="scientific">Actinomadura vinacea</name>
    <dbReference type="NCBI Taxonomy" id="115336"/>
    <lineage>
        <taxon>Bacteria</taxon>
        <taxon>Bacillati</taxon>
        <taxon>Actinomycetota</taxon>
        <taxon>Actinomycetes</taxon>
        <taxon>Streptosporangiales</taxon>
        <taxon>Thermomonosporaceae</taxon>
        <taxon>Actinomadura</taxon>
    </lineage>
</organism>
<evidence type="ECO:0000256" key="1">
    <source>
        <dbReference type="SAM" id="MobiDB-lite"/>
    </source>
</evidence>
<accession>A0ABN3K7J9</accession>
<sequence length="66" mass="7253">MPVESVRPGDHAKPLGELRLGHSDPLPKVLQQVRKRQGWGCHLRFLVVVGVGPLGARWLAPLILPC</sequence>
<comment type="caution">
    <text evidence="2">The sequence shown here is derived from an EMBL/GenBank/DDBJ whole genome shotgun (WGS) entry which is preliminary data.</text>
</comment>
<evidence type="ECO:0000313" key="3">
    <source>
        <dbReference type="Proteomes" id="UP001501231"/>
    </source>
</evidence>
<name>A0ABN3K7J9_9ACTN</name>
<evidence type="ECO:0000313" key="2">
    <source>
        <dbReference type="EMBL" id="GAA2451794.1"/>
    </source>
</evidence>
<reference evidence="2 3" key="1">
    <citation type="journal article" date="2019" name="Int. J. Syst. Evol. Microbiol.">
        <title>The Global Catalogue of Microorganisms (GCM) 10K type strain sequencing project: providing services to taxonomists for standard genome sequencing and annotation.</title>
        <authorList>
            <consortium name="The Broad Institute Genomics Platform"/>
            <consortium name="The Broad Institute Genome Sequencing Center for Infectious Disease"/>
            <person name="Wu L."/>
            <person name="Ma J."/>
        </authorList>
    </citation>
    <scope>NUCLEOTIDE SEQUENCE [LARGE SCALE GENOMIC DNA]</scope>
    <source>
        <strain evidence="2 3">JCM 3325</strain>
    </source>
</reference>
<dbReference type="Proteomes" id="UP001501231">
    <property type="component" value="Unassembled WGS sequence"/>
</dbReference>